<evidence type="ECO:0000313" key="13">
    <source>
        <dbReference type="Proteomes" id="UP000324800"/>
    </source>
</evidence>
<reference evidence="12 13" key="1">
    <citation type="submission" date="2019-03" db="EMBL/GenBank/DDBJ databases">
        <title>Single cell metagenomics reveals metabolic interactions within the superorganism composed of flagellate Streblomastix strix and complex community of Bacteroidetes bacteria on its surface.</title>
        <authorList>
            <person name="Treitli S.C."/>
            <person name="Kolisko M."/>
            <person name="Husnik F."/>
            <person name="Keeling P."/>
            <person name="Hampl V."/>
        </authorList>
    </citation>
    <scope>NUCLEOTIDE SEQUENCE [LARGE SCALE GENOMIC DNA]</scope>
    <source>
        <strain evidence="12">ST1C</strain>
    </source>
</reference>
<dbReference type="PROSITE" id="PS00039">
    <property type="entry name" value="DEAD_ATP_HELICASE"/>
    <property type="match status" value="1"/>
</dbReference>
<evidence type="ECO:0000256" key="6">
    <source>
        <dbReference type="PROSITE-ProRule" id="PRU00552"/>
    </source>
</evidence>
<accession>A0A5J4XBG0</accession>
<sequence length="582" mass="65582">MSTEKVDEKQDGTTTENELPSFESLNIPPHIVSALYDMRYENPSEIQIKALPKLMETPPRNFVGQAQTGSGKTATFLIAALNCIQQELMKPQVIVVAPTRELVTQITDVAVNLSKYMKIKVRKLILPPDDLDETYDDHLIVGLPNVLKLCIQNDNINLQMLRMIILDEADELLVISKPLYSHTIPFLKKIPKTAQRVLFSATISTIKPDTLNSYFPNAEKVELSADKLSLDEVVQFFVLLATVDERMQFLRDLYNQFAIGQLIVFVQTTERGNQLADFLRDDKHQVSVVRGGDMTGAERDTALESFRKGVTRVLVSTNVVARGIDISQVNIVINFDVPRQPDQLPDHDTYLHRIGRAGRYGRVGVALTFVDENETELIEYFSWYFKKTIFPLNTFDELKQWLPSIDGKAPTDPTQALPVSVLQAAAVLKALKEQKLAASKATNDKLRADAPSFVPTKFQNISPQPQNEILPQSSTSQPYTTFTPPPQINIPNMPDFSLEAIQSMLQQLGLDPNIPMQDNGYSEYGQNNQVSLEDSNIFDYDEFVGEDEDDDDDEGYEGTGTEPTMRDLNKFLSRPEFQNQKQ</sequence>
<feature type="domain" description="Helicase C-terminal" evidence="10">
    <location>
        <begin position="249"/>
        <end position="406"/>
    </location>
</feature>
<dbReference type="EC" id="3.6.4.13" evidence="1"/>
<feature type="region of interest" description="Disordered" evidence="8">
    <location>
        <begin position="543"/>
        <end position="582"/>
    </location>
</feature>
<organism evidence="12 13">
    <name type="scientific">Streblomastix strix</name>
    <dbReference type="NCBI Taxonomy" id="222440"/>
    <lineage>
        <taxon>Eukaryota</taxon>
        <taxon>Metamonada</taxon>
        <taxon>Preaxostyla</taxon>
        <taxon>Oxymonadida</taxon>
        <taxon>Streblomastigidae</taxon>
        <taxon>Streblomastix</taxon>
    </lineage>
</organism>
<dbReference type="PROSITE" id="PS51192">
    <property type="entry name" value="HELICASE_ATP_BIND_1"/>
    <property type="match status" value="1"/>
</dbReference>
<feature type="compositionally biased region" description="Basic and acidic residues" evidence="8">
    <location>
        <begin position="1"/>
        <end position="11"/>
    </location>
</feature>
<dbReference type="Proteomes" id="UP000324800">
    <property type="component" value="Unassembled WGS sequence"/>
</dbReference>
<feature type="region of interest" description="Disordered" evidence="8">
    <location>
        <begin position="1"/>
        <end position="22"/>
    </location>
</feature>
<dbReference type="SMART" id="SM00490">
    <property type="entry name" value="HELICc"/>
    <property type="match status" value="1"/>
</dbReference>
<keyword evidence="3 7" id="KW-0378">Hydrolase</keyword>
<proteinExistence type="inferred from homology"/>
<gene>
    <name evidence="12" type="ORF">EZS28_000004</name>
</gene>
<evidence type="ECO:0000313" key="12">
    <source>
        <dbReference type="EMBL" id="KAA6404453.1"/>
    </source>
</evidence>
<feature type="compositionally biased region" description="Acidic residues" evidence="8">
    <location>
        <begin position="543"/>
        <end position="556"/>
    </location>
</feature>
<dbReference type="InterPro" id="IPR027417">
    <property type="entry name" value="P-loop_NTPase"/>
</dbReference>
<evidence type="ECO:0000256" key="5">
    <source>
        <dbReference type="ARBA" id="ARBA00022840"/>
    </source>
</evidence>
<dbReference type="PANTHER" id="PTHR47958">
    <property type="entry name" value="ATP-DEPENDENT RNA HELICASE DBP3"/>
    <property type="match status" value="1"/>
</dbReference>
<dbReference type="PROSITE" id="PS51194">
    <property type="entry name" value="HELICASE_CTER"/>
    <property type="match status" value="1"/>
</dbReference>
<evidence type="ECO:0000256" key="8">
    <source>
        <dbReference type="SAM" id="MobiDB-lite"/>
    </source>
</evidence>
<dbReference type="Gene3D" id="3.40.50.300">
    <property type="entry name" value="P-loop containing nucleotide triphosphate hydrolases"/>
    <property type="match status" value="2"/>
</dbReference>
<dbReference type="SMART" id="SM00487">
    <property type="entry name" value="DEXDc"/>
    <property type="match status" value="1"/>
</dbReference>
<keyword evidence="4 7" id="KW-0347">Helicase</keyword>
<dbReference type="PROSITE" id="PS51195">
    <property type="entry name" value="Q_MOTIF"/>
    <property type="match status" value="1"/>
</dbReference>
<dbReference type="GO" id="GO:0005524">
    <property type="term" value="F:ATP binding"/>
    <property type="evidence" value="ECO:0007669"/>
    <property type="project" value="UniProtKB-KW"/>
</dbReference>
<dbReference type="GO" id="GO:0016787">
    <property type="term" value="F:hydrolase activity"/>
    <property type="evidence" value="ECO:0007669"/>
    <property type="project" value="UniProtKB-KW"/>
</dbReference>
<feature type="domain" description="Helicase ATP-binding" evidence="9">
    <location>
        <begin position="53"/>
        <end position="221"/>
    </location>
</feature>
<evidence type="ECO:0000259" key="10">
    <source>
        <dbReference type="PROSITE" id="PS51194"/>
    </source>
</evidence>
<evidence type="ECO:0000256" key="2">
    <source>
        <dbReference type="ARBA" id="ARBA00022741"/>
    </source>
</evidence>
<evidence type="ECO:0000256" key="3">
    <source>
        <dbReference type="ARBA" id="ARBA00022801"/>
    </source>
</evidence>
<dbReference type="AlphaFoldDB" id="A0A5J4XBG0"/>
<comment type="caution">
    <text evidence="12">The sequence shown here is derived from an EMBL/GenBank/DDBJ whole genome shotgun (WGS) entry which is preliminary data.</text>
</comment>
<comment type="similarity">
    <text evidence="7">Belongs to the DEAD box helicase family.</text>
</comment>
<dbReference type="GO" id="GO:0003724">
    <property type="term" value="F:RNA helicase activity"/>
    <property type="evidence" value="ECO:0007669"/>
    <property type="project" value="UniProtKB-EC"/>
</dbReference>
<dbReference type="InterPro" id="IPR000629">
    <property type="entry name" value="RNA-helicase_DEAD-box_CS"/>
</dbReference>
<evidence type="ECO:0000256" key="1">
    <source>
        <dbReference type="ARBA" id="ARBA00012552"/>
    </source>
</evidence>
<dbReference type="SUPFAM" id="SSF52540">
    <property type="entry name" value="P-loop containing nucleoside triphosphate hydrolases"/>
    <property type="match status" value="1"/>
</dbReference>
<dbReference type="EMBL" id="SNRW01000001">
    <property type="protein sequence ID" value="KAA6404453.1"/>
    <property type="molecule type" value="Genomic_DNA"/>
</dbReference>
<dbReference type="OrthoDB" id="10265785at2759"/>
<name>A0A5J4XBG0_9EUKA</name>
<dbReference type="CDD" id="cd18787">
    <property type="entry name" value="SF2_C_DEAD"/>
    <property type="match status" value="1"/>
</dbReference>
<dbReference type="InterPro" id="IPR011545">
    <property type="entry name" value="DEAD/DEAH_box_helicase_dom"/>
</dbReference>
<dbReference type="Pfam" id="PF00270">
    <property type="entry name" value="DEAD"/>
    <property type="match status" value="1"/>
</dbReference>
<dbReference type="Pfam" id="PF00271">
    <property type="entry name" value="Helicase_C"/>
    <property type="match status" value="1"/>
</dbReference>
<feature type="short sequence motif" description="Q motif" evidence="6">
    <location>
        <begin position="20"/>
        <end position="48"/>
    </location>
</feature>
<evidence type="ECO:0000256" key="7">
    <source>
        <dbReference type="RuleBase" id="RU000492"/>
    </source>
</evidence>
<dbReference type="InterPro" id="IPR014014">
    <property type="entry name" value="RNA_helicase_DEAD_Q_motif"/>
</dbReference>
<dbReference type="GO" id="GO:0003676">
    <property type="term" value="F:nucleic acid binding"/>
    <property type="evidence" value="ECO:0007669"/>
    <property type="project" value="InterPro"/>
</dbReference>
<evidence type="ECO:0000259" key="11">
    <source>
        <dbReference type="PROSITE" id="PS51195"/>
    </source>
</evidence>
<feature type="domain" description="DEAD-box RNA helicase Q" evidence="11">
    <location>
        <begin position="20"/>
        <end position="48"/>
    </location>
</feature>
<keyword evidence="5 7" id="KW-0067">ATP-binding</keyword>
<keyword evidence="2 7" id="KW-0547">Nucleotide-binding</keyword>
<evidence type="ECO:0000256" key="4">
    <source>
        <dbReference type="ARBA" id="ARBA00022806"/>
    </source>
</evidence>
<dbReference type="InterPro" id="IPR014001">
    <property type="entry name" value="Helicase_ATP-bd"/>
</dbReference>
<dbReference type="InterPro" id="IPR001650">
    <property type="entry name" value="Helicase_C-like"/>
</dbReference>
<protein>
    <recommendedName>
        <fullName evidence="1">RNA helicase</fullName>
        <ecNumber evidence="1">3.6.4.13</ecNumber>
    </recommendedName>
</protein>
<evidence type="ECO:0000259" key="9">
    <source>
        <dbReference type="PROSITE" id="PS51192"/>
    </source>
</evidence>